<name>A0A1C1C8U2_9EURO</name>
<proteinExistence type="predicted"/>
<dbReference type="PANTHER" id="PTHR31965:SF1">
    <property type="entry name" value="TRANSMEMBRANE PROTEIN 42"/>
    <property type="match status" value="1"/>
</dbReference>
<dbReference type="Proteomes" id="UP000094526">
    <property type="component" value="Unassembled WGS sequence"/>
</dbReference>
<feature type="region of interest" description="Disordered" evidence="2">
    <location>
        <begin position="189"/>
        <end position="263"/>
    </location>
</feature>
<comment type="subcellular location">
    <subcellularLocation>
        <location evidence="1">Endoplasmic reticulum membrane</location>
        <topology evidence="1">Multi-pass membrane protein</topology>
    </subcellularLocation>
</comment>
<feature type="region of interest" description="Disordered" evidence="2">
    <location>
        <begin position="1"/>
        <end position="34"/>
    </location>
</feature>
<sequence>MPPTARQRRKERNPSAEGRTASPRSADIRARARAKVPTPTADVAMDVSSLVAAWRRQPMWMLLAVTSGACAAFNGVFAKLTTTSLTSSLSASVATFLGLSPANTTVDVLVRGAFFGLNLLFNALMWALFTAALTRAESTTRVSIINVSANFIITAFLGWMVFGEQLRGMWWAGAAMLAAGNVVIGRREEENKSTAGEGMEPTAAGHGEAESLMRGEEDNGRDVDVDLVELDDGVGRGREDGLEPQHRDEQRRLRAGQEVDAPI</sequence>
<organism evidence="4 5">
    <name type="scientific">Cladophialophora carrionii</name>
    <dbReference type="NCBI Taxonomy" id="86049"/>
    <lineage>
        <taxon>Eukaryota</taxon>
        <taxon>Fungi</taxon>
        <taxon>Dikarya</taxon>
        <taxon>Ascomycota</taxon>
        <taxon>Pezizomycotina</taxon>
        <taxon>Eurotiomycetes</taxon>
        <taxon>Chaetothyriomycetidae</taxon>
        <taxon>Chaetothyriales</taxon>
        <taxon>Herpotrichiellaceae</taxon>
        <taxon>Cladophialophora</taxon>
    </lineage>
</organism>
<dbReference type="VEuPathDB" id="FungiDB:CLCR_06157"/>
<evidence type="ECO:0008006" key="6">
    <source>
        <dbReference type="Google" id="ProtNLM"/>
    </source>
</evidence>
<feature type="transmembrane region" description="Helical" evidence="3">
    <location>
        <begin position="144"/>
        <end position="162"/>
    </location>
</feature>
<dbReference type="OrthoDB" id="5854584at2759"/>
<evidence type="ECO:0000256" key="2">
    <source>
        <dbReference type="SAM" id="MobiDB-lite"/>
    </source>
</evidence>
<protein>
    <recommendedName>
        <fullName evidence="6">EamA domain-containing protein</fullName>
    </recommendedName>
</protein>
<dbReference type="eggNOG" id="ENOG502S96H">
    <property type="taxonomic scope" value="Eukaryota"/>
</dbReference>
<feature type="compositionally biased region" description="Basic and acidic residues" evidence="2">
    <location>
        <begin position="207"/>
        <end position="224"/>
    </location>
</feature>
<keyword evidence="3" id="KW-0812">Transmembrane</keyword>
<dbReference type="VEuPathDB" id="FungiDB:G647_07636"/>
<dbReference type="InterPro" id="IPR039632">
    <property type="entry name" value="TMEM42"/>
</dbReference>
<dbReference type="STRING" id="86049.A0A1C1C8U2"/>
<feature type="compositionally biased region" description="Basic residues" evidence="2">
    <location>
        <begin position="1"/>
        <end position="11"/>
    </location>
</feature>
<dbReference type="SUPFAM" id="SSF103481">
    <property type="entry name" value="Multidrug resistance efflux transporter EmrE"/>
    <property type="match status" value="1"/>
</dbReference>
<keyword evidence="3" id="KW-1133">Transmembrane helix</keyword>
<dbReference type="PANTHER" id="PTHR31965">
    <property type="entry name" value="TRANSMEMBRANE PROTEIN 42"/>
    <property type="match status" value="1"/>
</dbReference>
<dbReference type="InterPro" id="IPR037185">
    <property type="entry name" value="EmrE-like"/>
</dbReference>
<feature type="compositionally biased region" description="Basic and acidic residues" evidence="2">
    <location>
        <begin position="233"/>
        <end position="257"/>
    </location>
</feature>
<feature type="transmembrane region" description="Helical" evidence="3">
    <location>
        <begin position="108"/>
        <end position="132"/>
    </location>
</feature>
<evidence type="ECO:0000313" key="4">
    <source>
        <dbReference type="EMBL" id="OCT44963.1"/>
    </source>
</evidence>
<accession>A0A1C1C8U2</accession>
<reference evidence="5" key="1">
    <citation type="submission" date="2015-07" db="EMBL/GenBank/DDBJ databases">
        <authorList>
            <person name="Teixeira M.M."/>
            <person name="Souza R.C."/>
            <person name="Almeida L.G."/>
            <person name="Vicente V.A."/>
            <person name="de Hoog S."/>
            <person name="Bocca A.L."/>
            <person name="de Almeida S.R."/>
            <person name="Vasconcelos A.T."/>
            <person name="Felipe M.S."/>
        </authorList>
    </citation>
    <scope>NUCLEOTIDE SEQUENCE [LARGE SCALE GENOMIC DNA]</scope>
    <source>
        <strain evidence="5">KSF</strain>
    </source>
</reference>
<feature type="transmembrane region" description="Helical" evidence="3">
    <location>
        <begin position="168"/>
        <end position="184"/>
    </location>
</feature>
<evidence type="ECO:0000313" key="5">
    <source>
        <dbReference type="Proteomes" id="UP000094526"/>
    </source>
</evidence>
<keyword evidence="5" id="KW-1185">Reference proteome</keyword>
<feature type="transmembrane region" description="Helical" evidence="3">
    <location>
        <begin position="59"/>
        <end position="78"/>
    </location>
</feature>
<gene>
    <name evidence="4" type="ORF">CLCR_06157</name>
</gene>
<dbReference type="EMBL" id="LGRB01000020">
    <property type="protein sequence ID" value="OCT44963.1"/>
    <property type="molecule type" value="Genomic_DNA"/>
</dbReference>
<keyword evidence="3" id="KW-0472">Membrane</keyword>
<comment type="caution">
    <text evidence="4">The sequence shown here is derived from an EMBL/GenBank/DDBJ whole genome shotgun (WGS) entry which is preliminary data.</text>
</comment>
<evidence type="ECO:0000256" key="3">
    <source>
        <dbReference type="SAM" id="Phobius"/>
    </source>
</evidence>
<dbReference type="AlphaFoldDB" id="A0A1C1C8U2"/>
<evidence type="ECO:0000256" key="1">
    <source>
        <dbReference type="ARBA" id="ARBA00004477"/>
    </source>
</evidence>